<feature type="non-terminal residue" evidence="1">
    <location>
        <position position="1"/>
    </location>
</feature>
<sequence length="437" mass="50316">RYDTDVIFDEENIKEYPSMTIDLVSKKRPVINCLIRNTIREILKMATQPAVHLDTSIQNIERIRAITHPSKFNDEERKRIKARFAAEAAKHEKPAEEDQADVGGEDLEQINILLIGDVQSGKSSLVETFKLYADVNYQFKTEHITQGNSRRFADEKVKITAFLTDLHTVQIHKRRGNTSYYDVIDLEEVAKTLDEEDFTEIINLDHKGADTVIIASNSAKKYRFNIYEGPSLNESADNFEKNIFSVHRTLVESRAYFHQVLFTLAPGPITSAIRTTIQVCSDIFSDLSSLFSFVHTKIDYPKLHIGNKQFQESMKEKTELLQRYIQSSATPLMIDCNLQTNFPVQRAKTYNVVYEILKSAISQTPIALKSPLMKKTPKMVSIDTNLMWQARDAFQDTQKEITQNKKDLRDLRRKIRQLGHDYKTKDQTVNSAKNKED</sequence>
<protein>
    <recommendedName>
        <fullName evidence="3">G domain-containing protein</fullName>
    </recommendedName>
</protein>
<evidence type="ECO:0008006" key="3">
    <source>
        <dbReference type="Google" id="ProtNLM"/>
    </source>
</evidence>
<dbReference type="Gene3D" id="3.40.50.300">
    <property type="entry name" value="P-loop containing nucleotide triphosphate hydrolases"/>
    <property type="match status" value="1"/>
</dbReference>
<dbReference type="Proteomes" id="UP000696485">
    <property type="component" value="Unassembled WGS sequence"/>
</dbReference>
<accession>A0A9P5S813</accession>
<evidence type="ECO:0000313" key="2">
    <source>
        <dbReference type="Proteomes" id="UP000696485"/>
    </source>
</evidence>
<dbReference type="EMBL" id="JAAAUY010002325">
    <property type="protein sequence ID" value="KAF9313160.1"/>
    <property type="molecule type" value="Genomic_DNA"/>
</dbReference>
<evidence type="ECO:0000313" key="1">
    <source>
        <dbReference type="EMBL" id="KAF9313160.1"/>
    </source>
</evidence>
<reference evidence="1" key="1">
    <citation type="journal article" date="2020" name="Fungal Divers.">
        <title>Resolving the Mortierellaceae phylogeny through synthesis of multi-gene phylogenetics and phylogenomics.</title>
        <authorList>
            <person name="Vandepol N."/>
            <person name="Liber J."/>
            <person name="Desiro A."/>
            <person name="Na H."/>
            <person name="Kennedy M."/>
            <person name="Barry K."/>
            <person name="Grigoriev I.V."/>
            <person name="Miller A.N."/>
            <person name="O'Donnell K."/>
            <person name="Stajich J.E."/>
            <person name="Bonito G."/>
        </authorList>
    </citation>
    <scope>NUCLEOTIDE SEQUENCE</scope>
    <source>
        <strain evidence="1">NVP1</strain>
    </source>
</reference>
<organism evidence="1 2">
    <name type="scientific">Podila minutissima</name>
    <dbReference type="NCBI Taxonomy" id="64525"/>
    <lineage>
        <taxon>Eukaryota</taxon>
        <taxon>Fungi</taxon>
        <taxon>Fungi incertae sedis</taxon>
        <taxon>Mucoromycota</taxon>
        <taxon>Mortierellomycotina</taxon>
        <taxon>Mortierellomycetes</taxon>
        <taxon>Mortierellales</taxon>
        <taxon>Mortierellaceae</taxon>
        <taxon>Podila</taxon>
    </lineage>
</organism>
<dbReference type="AlphaFoldDB" id="A0A9P5S813"/>
<gene>
    <name evidence="1" type="ORF">BG006_004219</name>
</gene>
<feature type="non-terminal residue" evidence="1">
    <location>
        <position position="437"/>
    </location>
</feature>
<dbReference type="SUPFAM" id="SSF52540">
    <property type="entry name" value="P-loop containing nucleoside triphosphate hydrolases"/>
    <property type="match status" value="1"/>
</dbReference>
<keyword evidence="2" id="KW-1185">Reference proteome</keyword>
<comment type="caution">
    <text evidence="1">The sequence shown here is derived from an EMBL/GenBank/DDBJ whole genome shotgun (WGS) entry which is preliminary data.</text>
</comment>
<name>A0A9P5S813_9FUNG</name>
<proteinExistence type="predicted"/>
<dbReference type="InterPro" id="IPR027417">
    <property type="entry name" value="P-loop_NTPase"/>
</dbReference>